<dbReference type="EMBL" id="QVFV01000001">
    <property type="protein sequence ID" value="RZM83040.1"/>
    <property type="molecule type" value="Genomic_DNA"/>
</dbReference>
<evidence type="ECO:0000313" key="10">
    <source>
        <dbReference type="EMBL" id="RZM83040.1"/>
    </source>
</evidence>
<dbReference type="Gene3D" id="3.40.630.30">
    <property type="match status" value="1"/>
</dbReference>
<dbReference type="InterPro" id="IPR024170">
    <property type="entry name" value="Aminoglycoside_N6-AcTrfrase"/>
</dbReference>
<keyword evidence="5" id="KW-0046">Antibiotic resistance</keyword>
<dbReference type="GO" id="GO:0046677">
    <property type="term" value="P:response to antibiotic"/>
    <property type="evidence" value="ECO:0007669"/>
    <property type="project" value="UniProtKB-KW"/>
</dbReference>
<dbReference type="PANTHER" id="PTHR43877:SF1">
    <property type="entry name" value="ACETYLTRANSFERASE"/>
    <property type="match status" value="1"/>
</dbReference>
<organism evidence="10 11">
    <name type="scientific">Leptolyngbya iicbica LK</name>
    <dbReference type="NCBI Taxonomy" id="2294035"/>
    <lineage>
        <taxon>Bacteria</taxon>
        <taxon>Bacillati</taxon>
        <taxon>Cyanobacteriota</taxon>
        <taxon>Cyanophyceae</taxon>
        <taxon>Leptolyngbyales</taxon>
        <taxon>Leptolyngbyaceae</taxon>
        <taxon>Leptolyngbya group</taxon>
        <taxon>Leptolyngbya</taxon>
        <taxon>Leptolyngbya iicbica</taxon>
    </lineage>
</organism>
<dbReference type="NCBIfam" id="NF043067">
    <property type="entry name" value="AAC_6p_group_E"/>
    <property type="match status" value="1"/>
</dbReference>
<comment type="caution">
    <text evidence="10">The sequence shown here is derived from an EMBL/GenBank/DDBJ whole genome shotgun (WGS) entry which is preliminary data.</text>
</comment>
<feature type="domain" description="N-acetyltransferase" evidence="9">
    <location>
        <begin position="8"/>
        <end position="155"/>
    </location>
</feature>
<dbReference type="Proteomes" id="UP000292459">
    <property type="component" value="Unassembled WGS sequence"/>
</dbReference>
<keyword evidence="6" id="KW-0012">Acyltransferase</keyword>
<dbReference type="PIRSF" id="PIRSF000452">
    <property type="entry name" value="6-N-acetyltransf"/>
    <property type="match status" value="1"/>
</dbReference>
<dbReference type="RefSeq" id="WP_063776214.1">
    <property type="nucleotide sequence ID" value="NZ_QVFV01000001.1"/>
</dbReference>
<evidence type="ECO:0000256" key="4">
    <source>
        <dbReference type="ARBA" id="ARBA00022679"/>
    </source>
</evidence>
<dbReference type="InterPro" id="IPR016181">
    <property type="entry name" value="Acyl_CoA_acyltransferase"/>
</dbReference>
<protein>
    <recommendedName>
        <fullName evidence="3">Aminoglycoside N(6')-acetyltransferase type 1</fullName>
        <ecNumber evidence="2">2.3.1.82</ecNumber>
    </recommendedName>
    <alternativeName>
        <fullName evidence="7">Aminoglycoside resistance protein</fullName>
    </alternativeName>
</protein>
<dbReference type="CDD" id="cd04301">
    <property type="entry name" value="NAT_SF"/>
    <property type="match status" value="1"/>
</dbReference>
<keyword evidence="11" id="KW-1185">Reference proteome</keyword>
<comment type="catalytic activity">
    <reaction evidence="8">
        <text>kanamycin B + acetyl-CoA = N(6')-acetylkanamycin B + CoA + H(+)</text>
        <dbReference type="Rhea" id="RHEA:16449"/>
        <dbReference type="ChEBI" id="CHEBI:15378"/>
        <dbReference type="ChEBI" id="CHEBI:57287"/>
        <dbReference type="ChEBI" id="CHEBI:57288"/>
        <dbReference type="ChEBI" id="CHEBI:58390"/>
        <dbReference type="ChEBI" id="CHEBI:58549"/>
        <dbReference type="EC" id="2.3.1.82"/>
    </reaction>
</comment>
<dbReference type="EC" id="2.3.1.82" evidence="2"/>
<dbReference type="Pfam" id="PF00583">
    <property type="entry name" value="Acetyltransf_1"/>
    <property type="match status" value="1"/>
</dbReference>
<dbReference type="PROSITE" id="PS51186">
    <property type="entry name" value="GNAT"/>
    <property type="match status" value="1"/>
</dbReference>
<dbReference type="InterPro" id="IPR050832">
    <property type="entry name" value="Bact_Acetyltransf"/>
</dbReference>
<evidence type="ECO:0000256" key="1">
    <source>
        <dbReference type="ARBA" id="ARBA00011738"/>
    </source>
</evidence>
<name>A0A4V2E3N3_9CYAN</name>
<evidence type="ECO:0000256" key="8">
    <source>
        <dbReference type="ARBA" id="ARBA00048923"/>
    </source>
</evidence>
<dbReference type="GO" id="GO:0047663">
    <property type="term" value="F:aminoglycoside 6'-N-acetyltransferase activity"/>
    <property type="evidence" value="ECO:0007669"/>
    <property type="project" value="UniProtKB-EC"/>
</dbReference>
<dbReference type="OrthoDB" id="118633at2"/>
<dbReference type="PANTHER" id="PTHR43877">
    <property type="entry name" value="AMINOALKYLPHOSPHONATE N-ACETYLTRANSFERASE-RELATED-RELATED"/>
    <property type="match status" value="1"/>
</dbReference>
<gene>
    <name evidence="10" type="ORF">DYY88_04080</name>
</gene>
<keyword evidence="4 10" id="KW-0808">Transferase</keyword>
<dbReference type="AlphaFoldDB" id="A0A4V2E3N3"/>
<evidence type="ECO:0000259" key="9">
    <source>
        <dbReference type="PROSITE" id="PS51186"/>
    </source>
</evidence>
<sequence>MTPTHSAWHVRLVNSADADIWLNLRQGLWPDTPTVEHQTAIAAFFAGTAPEPLAVLIAETDQQQAIGFAELSIRTYAEGCDTQRVAYLEGWYVVAEYRHQGVGRALIDAADDWGRSQGCTEFASDAEADNLASWQAHVALGFEDVGLIRCFRKSL</sequence>
<reference evidence="10 11" key="1">
    <citation type="submission" date="2018-11" db="EMBL/GenBank/DDBJ databases">
        <title>Whole genome sequencing of an environmental sample.</title>
        <authorList>
            <person name="Sarangi A.N."/>
            <person name="Singh D."/>
            <person name="Tripathy S."/>
        </authorList>
    </citation>
    <scope>NUCLEOTIDE SEQUENCE [LARGE SCALE GENOMIC DNA]</scope>
    <source>
        <strain evidence="10 11">Lakshadweep</strain>
    </source>
</reference>
<evidence type="ECO:0000256" key="2">
    <source>
        <dbReference type="ARBA" id="ARBA00012888"/>
    </source>
</evidence>
<evidence type="ECO:0000256" key="7">
    <source>
        <dbReference type="ARBA" id="ARBA00029660"/>
    </source>
</evidence>
<proteinExistence type="predicted"/>
<dbReference type="InterPro" id="IPR000182">
    <property type="entry name" value="GNAT_dom"/>
</dbReference>
<dbReference type="SUPFAM" id="SSF55729">
    <property type="entry name" value="Acyl-CoA N-acyltransferases (Nat)"/>
    <property type="match status" value="1"/>
</dbReference>
<comment type="subunit">
    <text evidence="1">Homodimer.</text>
</comment>
<accession>A0A4V2E3N3</accession>
<evidence type="ECO:0000256" key="5">
    <source>
        <dbReference type="ARBA" id="ARBA00023251"/>
    </source>
</evidence>
<evidence type="ECO:0000313" key="11">
    <source>
        <dbReference type="Proteomes" id="UP000292459"/>
    </source>
</evidence>
<evidence type="ECO:0000256" key="3">
    <source>
        <dbReference type="ARBA" id="ARBA00017677"/>
    </source>
</evidence>
<evidence type="ECO:0000256" key="6">
    <source>
        <dbReference type="ARBA" id="ARBA00023315"/>
    </source>
</evidence>